<dbReference type="Gene3D" id="1.10.10.10">
    <property type="entry name" value="Winged helix-like DNA-binding domain superfamily/Winged helix DNA-binding domain"/>
    <property type="match status" value="1"/>
</dbReference>
<dbReference type="GO" id="GO:0005829">
    <property type="term" value="C:cytosol"/>
    <property type="evidence" value="ECO:0007669"/>
    <property type="project" value="TreeGrafter"/>
</dbReference>
<keyword evidence="3" id="KW-0804">Transcription</keyword>
<evidence type="ECO:0000256" key="3">
    <source>
        <dbReference type="ARBA" id="ARBA00023163"/>
    </source>
</evidence>
<dbReference type="PROSITE" id="PS50042">
    <property type="entry name" value="CNMP_BINDING_3"/>
    <property type="match status" value="1"/>
</dbReference>
<dbReference type="Pfam" id="PF00027">
    <property type="entry name" value="cNMP_binding"/>
    <property type="match status" value="1"/>
</dbReference>
<dbReference type="GO" id="GO:0003700">
    <property type="term" value="F:DNA-binding transcription factor activity"/>
    <property type="evidence" value="ECO:0007669"/>
    <property type="project" value="TreeGrafter"/>
</dbReference>
<dbReference type="SMART" id="SM00419">
    <property type="entry name" value="HTH_CRP"/>
    <property type="match status" value="1"/>
</dbReference>
<dbReference type="CDD" id="cd00038">
    <property type="entry name" value="CAP_ED"/>
    <property type="match status" value="1"/>
</dbReference>
<evidence type="ECO:0000313" key="7">
    <source>
        <dbReference type="Proteomes" id="UP000580654"/>
    </source>
</evidence>
<evidence type="ECO:0000313" key="6">
    <source>
        <dbReference type="EMBL" id="MBB5692371.1"/>
    </source>
</evidence>
<dbReference type="InterPro" id="IPR014710">
    <property type="entry name" value="RmlC-like_jellyroll"/>
</dbReference>
<dbReference type="Proteomes" id="UP000580654">
    <property type="component" value="Unassembled WGS sequence"/>
</dbReference>
<dbReference type="AlphaFoldDB" id="A0A840Y8V6"/>
<gene>
    <name evidence="6" type="ORF">FHS87_000382</name>
</gene>
<keyword evidence="1" id="KW-0805">Transcription regulation</keyword>
<dbReference type="SUPFAM" id="SSF51206">
    <property type="entry name" value="cAMP-binding domain-like"/>
    <property type="match status" value="1"/>
</dbReference>
<keyword evidence="7" id="KW-1185">Reference proteome</keyword>
<dbReference type="InterPro" id="IPR018490">
    <property type="entry name" value="cNMP-bd_dom_sf"/>
</dbReference>
<evidence type="ECO:0000256" key="2">
    <source>
        <dbReference type="ARBA" id="ARBA00023125"/>
    </source>
</evidence>
<sequence>MSTMTKPHAGPGSLDQAMLQGIPFFAGLGRDELADILQAGHTHRLPKDTVLFEQGDAARSLHLVLQGRVKVVQTAADGQQMVLRFVGPNELAGVLALLGPGQTYPATVAAVLDCVLLSWNPAALEVLLRRFPQVALNAMRALSGRTQEAHDRLREASAERVERRLALALLRLIRQAGVKEVDGSITIDFPLARQDLAEMAGTTLHTASRILSGWEHAGILTGGRMRVGVRDPHALVRITES</sequence>
<proteinExistence type="predicted"/>
<evidence type="ECO:0000259" key="5">
    <source>
        <dbReference type="PROSITE" id="PS51063"/>
    </source>
</evidence>
<evidence type="ECO:0000256" key="1">
    <source>
        <dbReference type="ARBA" id="ARBA00023015"/>
    </source>
</evidence>
<feature type="domain" description="HTH crp-type" evidence="5">
    <location>
        <begin position="159"/>
        <end position="233"/>
    </location>
</feature>
<dbReference type="InterPro" id="IPR036388">
    <property type="entry name" value="WH-like_DNA-bd_sf"/>
</dbReference>
<dbReference type="PANTHER" id="PTHR24567:SF28">
    <property type="entry name" value="LISTERIOLYSIN REGULATORY PROTEIN"/>
    <property type="match status" value="1"/>
</dbReference>
<comment type="caution">
    <text evidence="6">The sequence shown here is derived from an EMBL/GenBank/DDBJ whole genome shotgun (WGS) entry which is preliminary data.</text>
</comment>
<feature type="domain" description="Cyclic nucleotide-binding" evidence="4">
    <location>
        <begin position="24"/>
        <end position="128"/>
    </location>
</feature>
<dbReference type="PANTHER" id="PTHR24567">
    <property type="entry name" value="CRP FAMILY TRANSCRIPTIONAL REGULATORY PROTEIN"/>
    <property type="match status" value="1"/>
</dbReference>
<name>A0A840Y8V6_9PROT</name>
<dbReference type="Pfam" id="PF13545">
    <property type="entry name" value="HTH_Crp_2"/>
    <property type="match status" value="1"/>
</dbReference>
<dbReference type="SUPFAM" id="SSF46785">
    <property type="entry name" value="Winged helix' DNA-binding domain"/>
    <property type="match status" value="1"/>
</dbReference>
<dbReference type="PROSITE" id="PS51063">
    <property type="entry name" value="HTH_CRP_2"/>
    <property type="match status" value="1"/>
</dbReference>
<dbReference type="InterPro" id="IPR012318">
    <property type="entry name" value="HTH_CRP"/>
</dbReference>
<dbReference type="SMART" id="SM00100">
    <property type="entry name" value="cNMP"/>
    <property type="match status" value="1"/>
</dbReference>
<dbReference type="EMBL" id="JACIJD010000001">
    <property type="protein sequence ID" value="MBB5692371.1"/>
    <property type="molecule type" value="Genomic_DNA"/>
</dbReference>
<evidence type="ECO:0000259" key="4">
    <source>
        <dbReference type="PROSITE" id="PS50042"/>
    </source>
</evidence>
<dbReference type="InterPro" id="IPR050397">
    <property type="entry name" value="Env_Response_Regulators"/>
</dbReference>
<dbReference type="InterPro" id="IPR036390">
    <property type="entry name" value="WH_DNA-bd_sf"/>
</dbReference>
<accession>A0A840Y8V6</accession>
<dbReference type="RefSeq" id="WP_246417729.1">
    <property type="nucleotide sequence ID" value="NZ_JACIJD010000001.1"/>
</dbReference>
<dbReference type="GO" id="GO:0003677">
    <property type="term" value="F:DNA binding"/>
    <property type="evidence" value="ECO:0007669"/>
    <property type="project" value="UniProtKB-KW"/>
</dbReference>
<dbReference type="InterPro" id="IPR000595">
    <property type="entry name" value="cNMP-bd_dom"/>
</dbReference>
<organism evidence="6 7">
    <name type="scientific">Muricoccus pecuniae</name>
    <dbReference type="NCBI Taxonomy" id="693023"/>
    <lineage>
        <taxon>Bacteria</taxon>
        <taxon>Pseudomonadati</taxon>
        <taxon>Pseudomonadota</taxon>
        <taxon>Alphaproteobacteria</taxon>
        <taxon>Acetobacterales</taxon>
        <taxon>Roseomonadaceae</taxon>
        <taxon>Muricoccus</taxon>
    </lineage>
</organism>
<dbReference type="Gene3D" id="2.60.120.10">
    <property type="entry name" value="Jelly Rolls"/>
    <property type="match status" value="1"/>
</dbReference>
<reference evidence="6 7" key="1">
    <citation type="submission" date="2020-08" db="EMBL/GenBank/DDBJ databases">
        <title>Genomic Encyclopedia of Type Strains, Phase IV (KMG-IV): sequencing the most valuable type-strain genomes for metagenomic binning, comparative biology and taxonomic classification.</title>
        <authorList>
            <person name="Goeker M."/>
        </authorList>
    </citation>
    <scope>NUCLEOTIDE SEQUENCE [LARGE SCALE GENOMIC DNA]</scope>
    <source>
        <strain evidence="6 7">DSM 25622</strain>
    </source>
</reference>
<keyword evidence="2" id="KW-0238">DNA-binding</keyword>
<protein>
    <submittedName>
        <fullName evidence="6">CRP-like cAMP-binding protein</fullName>
    </submittedName>
</protein>